<evidence type="ECO:0000259" key="4">
    <source>
        <dbReference type="Pfam" id="PF23286"/>
    </source>
</evidence>
<dbReference type="InterPro" id="IPR003591">
    <property type="entry name" value="Leu-rich_rpt_typical-subtyp"/>
</dbReference>
<keyword evidence="6" id="KW-1185">Reference proteome</keyword>
<dbReference type="Proteomes" id="UP000289738">
    <property type="component" value="Chromosome B05"/>
</dbReference>
<sequence length="475" mass="54567">MFFLQMSITLKVLNFDYSDSLKEILDVSNLQNVEEFSFEGCSNLVSVHSSVGFLPKLKILNAKRCPKLRSFPPDINLTSLETLGLSGCSSLEKFPEIPEKMENLEVLDLSDNGIKDLPCSFCNLSRLQRLYLRVNEMYRIPSVIGMMPRLYACDIELRGNKGRVSGEQEEGLHGILTHSLPSSHLENLYVRNSNLSYDFFPVAVAWFPNLKVLYLRGSNFTVLPECIQQFRFLYALDVDDCEHLREIRGIPPNLKSFSAVNCKSLSPRCTSVLLNQELHQGRSTEFAMPGGSIPRWFERRSSGASISFWFRGTEFSDSAFCLAILLKDDIPSPLLVYPTVTINGNQVEYGWRSNVDQLFIFRMNTRCYDYKALHFERGWNHVKLSYEACNYHGEEVPSESIAKEIGMHVWKQESSNIMEDIRFTDPYRKRKRDDEALNSIAQVMEGEGQRWCLSKVKLFLVSVLHFSVAQYYSYQ</sequence>
<name>A0A444YYR7_ARAHY</name>
<comment type="caution">
    <text evidence="5">The sequence shown here is derived from an EMBL/GenBank/DDBJ whole genome shotgun (WGS) entry which is preliminary data.</text>
</comment>
<proteinExistence type="predicted"/>
<dbReference type="InterPro" id="IPR001611">
    <property type="entry name" value="Leu-rich_rpt"/>
</dbReference>
<accession>A0A444YYR7</accession>
<dbReference type="PANTHER" id="PTHR45752">
    <property type="entry name" value="LEUCINE-RICH REPEAT-CONTAINING"/>
    <property type="match status" value="1"/>
</dbReference>
<dbReference type="PROSITE" id="PS51450">
    <property type="entry name" value="LRR"/>
    <property type="match status" value="1"/>
</dbReference>
<keyword evidence="3" id="KW-0611">Plant defense</keyword>
<dbReference type="InterPro" id="IPR058546">
    <property type="entry name" value="RPS4B/Roq1-like_LRR"/>
</dbReference>
<dbReference type="SUPFAM" id="SSF52058">
    <property type="entry name" value="L domain-like"/>
    <property type="match status" value="1"/>
</dbReference>
<dbReference type="InterPro" id="IPR050715">
    <property type="entry name" value="LRR-SigEffector_domain"/>
</dbReference>
<dbReference type="Gene3D" id="3.80.10.10">
    <property type="entry name" value="Ribonuclease Inhibitor"/>
    <property type="match status" value="2"/>
</dbReference>
<keyword evidence="1" id="KW-0433">Leucine-rich repeat</keyword>
<dbReference type="STRING" id="3818.A0A444YYR7"/>
<evidence type="ECO:0000256" key="3">
    <source>
        <dbReference type="ARBA" id="ARBA00022821"/>
    </source>
</evidence>
<dbReference type="SMART" id="SM00369">
    <property type="entry name" value="LRR_TYP"/>
    <property type="match status" value="3"/>
</dbReference>
<dbReference type="AlphaFoldDB" id="A0A444YYR7"/>
<evidence type="ECO:0000256" key="2">
    <source>
        <dbReference type="ARBA" id="ARBA00022737"/>
    </source>
</evidence>
<keyword evidence="2" id="KW-0677">Repeat</keyword>
<dbReference type="InterPro" id="IPR032675">
    <property type="entry name" value="LRR_dom_sf"/>
</dbReference>
<organism evidence="5 6">
    <name type="scientific">Arachis hypogaea</name>
    <name type="common">Peanut</name>
    <dbReference type="NCBI Taxonomy" id="3818"/>
    <lineage>
        <taxon>Eukaryota</taxon>
        <taxon>Viridiplantae</taxon>
        <taxon>Streptophyta</taxon>
        <taxon>Embryophyta</taxon>
        <taxon>Tracheophyta</taxon>
        <taxon>Spermatophyta</taxon>
        <taxon>Magnoliopsida</taxon>
        <taxon>eudicotyledons</taxon>
        <taxon>Gunneridae</taxon>
        <taxon>Pentapetalae</taxon>
        <taxon>rosids</taxon>
        <taxon>fabids</taxon>
        <taxon>Fabales</taxon>
        <taxon>Fabaceae</taxon>
        <taxon>Papilionoideae</taxon>
        <taxon>50 kb inversion clade</taxon>
        <taxon>dalbergioids sensu lato</taxon>
        <taxon>Dalbergieae</taxon>
        <taxon>Pterocarpus clade</taxon>
        <taxon>Arachis</taxon>
    </lineage>
</organism>
<dbReference type="Pfam" id="PF23286">
    <property type="entry name" value="LRR_13"/>
    <property type="match status" value="1"/>
</dbReference>
<gene>
    <name evidence="5" type="ORF">Ahy_B05g074394</name>
</gene>
<evidence type="ECO:0000313" key="5">
    <source>
        <dbReference type="EMBL" id="RYR07079.1"/>
    </source>
</evidence>
<evidence type="ECO:0000313" key="6">
    <source>
        <dbReference type="Proteomes" id="UP000289738"/>
    </source>
</evidence>
<dbReference type="PANTHER" id="PTHR45752:SF195">
    <property type="entry name" value="LEUCINE-RICH REPEAT (LRR) FAMILY PROTEIN-RELATED"/>
    <property type="match status" value="1"/>
</dbReference>
<reference evidence="5 6" key="1">
    <citation type="submission" date="2019-01" db="EMBL/GenBank/DDBJ databases">
        <title>Sequencing of cultivated peanut Arachis hypogaea provides insights into genome evolution and oil improvement.</title>
        <authorList>
            <person name="Chen X."/>
        </authorList>
    </citation>
    <scope>NUCLEOTIDE SEQUENCE [LARGE SCALE GENOMIC DNA]</scope>
    <source>
        <strain evidence="6">cv. Fuhuasheng</strain>
        <tissue evidence="5">Leaves</tissue>
    </source>
</reference>
<feature type="domain" description="Disease resistance protein RPS4B/Roq1-like leucine-rich repeats" evidence="4">
    <location>
        <begin position="77"/>
        <end position="248"/>
    </location>
</feature>
<evidence type="ECO:0000256" key="1">
    <source>
        <dbReference type="ARBA" id="ARBA00022614"/>
    </source>
</evidence>
<dbReference type="EMBL" id="SDMP01000015">
    <property type="protein sequence ID" value="RYR07079.1"/>
    <property type="molecule type" value="Genomic_DNA"/>
</dbReference>
<protein>
    <recommendedName>
        <fullName evidence="4">Disease resistance protein RPS4B/Roq1-like leucine-rich repeats domain-containing protein</fullName>
    </recommendedName>
</protein>